<accession>A0A1B9IRZ1</accession>
<evidence type="ECO:0000313" key="2">
    <source>
        <dbReference type="Proteomes" id="UP000092583"/>
    </source>
</evidence>
<reference evidence="2" key="2">
    <citation type="submission" date="2013-12" db="EMBL/GenBank/DDBJ databases">
        <title>Evolution of pathogenesis and genome organization in the Tremellales.</title>
        <authorList>
            <person name="Cuomo C."/>
            <person name="Litvintseva A."/>
            <person name="Heitman J."/>
            <person name="Chen Y."/>
            <person name="Sun S."/>
            <person name="Springer D."/>
            <person name="Dromer F."/>
            <person name="Young S."/>
            <person name="Zeng Q."/>
            <person name="Chapman S."/>
            <person name="Gujja S."/>
            <person name="Saif S."/>
            <person name="Birren B."/>
        </authorList>
    </citation>
    <scope>NUCLEOTIDE SEQUENCE [LARGE SCALE GENOMIC DNA]</scope>
    <source>
        <strain evidence="2">CBS 10435</strain>
    </source>
</reference>
<sequence>MGIKFDAQGNFLIGWDQGQSKNDPNLWLASGRASPSNFVERSIDLGPGEGFGDDVDHSTYWLSRGRGLTSSIIKVTARDQRHSAEVMEGTLSPFTCPTLTLGHYVFSVASKEPPSDAETPDEAALGSQLLTELDQATNNSACAS</sequence>
<dbReference type="Proteomes" id="UP000092583">
    <property type="component" value="Unassembled WGS sequence"/>
</dbReference>
<gene>
    <name evidence="1" type="ORF">L486_04313</name>
</gene>
<organism evidence="1 2">
    <name type="scientific">Kwoniella mangroviensis CBS 10435</name>
    <dbReference type="NCBI Taxonomy" id="1331196"/>
    <lineage>
        <taxon>Eukaryota</taxon>
        <taxon>Fungi</taxon>
        <taxon>Dikarya</taxon>
        <taxon>Basidiomycota</taxon>
        <taxon>Agaricomycotina</taxon>
        <taxon>Tremellomycetes</taxon>
        <taxon>Tremellales</taxon>
        <taxon>Cryptococcaceae</taxon>
        <taxon>Kwoniella</taxon>
    </lineage>
</organism>
<name>A0A1B9IRZ1_9TREE</name>
<keyword evidence="2" id="KW-1185">Reference proteome</keyword>
<proteinExistence type="predicted"/>
<dbReference type="AlphaFoldDB" id="A0A1B9IRZ1"/>
<evidence type="ECO:0000313" key="1">
    <source>
        <dbReference type="EMBL" id="OCF58282.1"/>
    </source>
</evidence>
<reference evidence="1 2" key="1">
    <citation type="submission" date="2013-07" db="EMBL/GenBank/DDBJ databases">
        <title>The Genome Sequence of Kwoniella mangroviensis CBS10435.</title>
        <authorList>
            <consortium name="The Broad Institute Genome Sequencing Platform"/>
            <person name="Cuomo C."/>
            <person name="Litvintseva A."/>
            <person name="Chen Y."/>
            <person name="Heitman J."/>
            <person name="Sun S."/>
            <person name="Springer D."/>
            <person name="Dromer F."/>
            <person name="Young S.K."/>
            <person name="Zeng Q."/>
            <person name="Gargeya S."/>
            <person name="Fitzgerald M."/>
            <person name="Abouelleil A."/>
            <person name="Alvarado L."/>
            <person name="Berlin A.M."/>
            <person name="Chapman S.B."/>
            <person name="Dewar J."/>
            <person name="Goldberg J."/>
            <person name="Griggs A."/>
            <person name="Gujja S."/>
            <person name="Hansen M."/>
            <person name="Howarth C."/>
            <person name="Imamovic A."/>
            <person name="Larimer J."/>
            <person name="McCowan C."/>
            <person name="Murphy C."/>
            <person name="Pearson M."/>
            <person name="Priest M."/>
            <person name="Roberts A."/>
            <person name="Saif S."/>
            <person name="Shea T."/>
            <person name="Sykes S."/>
            <person name="Wortman J."/>
            <person name="Nusbaum C."/>
            <person name="Birren B."/>
        </authorList>
    </citation>
    <scope>NUCLEOTIDE SEQUENCE [LARGE SCALE GENOMIC DNA]</scope>
    <source>
        <strain evidence="1 2">CBS 10435</strain>
    </source>
</reference>
<dbReference type="EMBL" id="KI669462">
    <property type="protein sequence ID" value="OCF58282.1"/>
    <property type="molecule type" value="Genomic_DNA"/>
</dbReference>
<protein>
    <submittedName>
        <fullName evidence="1">Uncharacterized protein</fullName>
    </submittedName>
</protein>